<comment type="caution">
    <text evidence="1">The sequence shown here is derived from an EMBL/GenBank/DDBJ whole genome shotgun (WGS) entry which is preliminary data.</text>
</comment>
<keyword evidence="1" id="KW-0560">Oxidoreductase</keyword>
<accession>A0ABW2U158</accession>
<name>A0ABW2U158_9BACT</name>
<evidence type="ECO:0000313" key="1">
    <source>
        <dbReference type="EMBL" id="MFC7667208.1"/>
    </source>
</evidence>
<protein>
    <submittedName>
        <fullName evidence="1">Gluconate 2-dehydrogenase subunit 3 family protein</fullName>
        <ecNumber evidence="1">1.-.-.-</ecNumber>
    </submittedName>
</protein>
<dbReference type="GO" id="GO:0016491">
    <property type="term" value="F:oxidoreductase activity"/>
    <property type="evidence" value="ECO:0007669"/>
    <property type="project" value="UniProtKB-KW"/>
</dbReference>
<evidence type="ECO:0000313" key="2">
    <source>
        <dbReference type="Proteomes" id="UP001596513"/>
    </source>
</evidence>
<proteinExistence type="predicted"/>
<dbReference type="EMBL" id="JBHTEK010000001">
    <property type="protein sequence ID" value="MFC7667208.1"/>
    <property type="molecule type" value="Genomic_DNA"/>
</dbReference>
<keyword evidence="2" id="KW-1185">Reference proteome</keyword>
<dbReference type="RefSeq" id="WP_380201554.1">
    <property type="nucleotide sequence ID" value="NZ_JBHTEK010000001.1"/>
</dbReference>
<organism evidence="1 2">
    <name type="scientific">Hymenobacter humi</name>
    <dbReference type="NCBI Taxonomy" id="1411620"/>
    <lineage>
        <taxon>Bacteria</taxon>
        <taxon>Pseudomonadati</taxon>
        <taxon>Bacteroidota</taxon>
        <taxon>Cytophagia</taxon>
        <taxon>Cytophagales</taxon>
        <taxon>Hymenobacteraceae</taxon>
        <taxon>Hymenobacter</taxon>
    </lineage>
</organism>
<reference evidence="2" key="1">
    <citation type="journal article" date="2019" name="Int. J. Syst. Evol. Microbiol.">
        <title>The Global Catalogue of Microorganisms (GCM) 10K type strain sequencing project: providing services to taxonomists for standard genome sequencing and annotation.</title>
        <authorList>
            <consortium name="The Broad Institute Genomics Platform"/>
            <consortium name="The Broad Institute Genome Sequencing Center for Infectious Disease"/>
            <person name="Wu L."/>
            <person name="Ma J."/>
        </authorList>
    </citation>
    <scope>NUCLEOTIDE SEQUENCE [LARGE SCALE GENOMIC DNA]</scope>
    <source>
        <strain evidence="2">JCM 19635</strain>
    </source>
</reference>
<dbReference type="EC" id="1.-.-.-" evidence="1"/>
<dbReference type="InterPro" id="IPR027056">
    <property type="entry name" value="Gluconate_2DH_su3"/>
</dbReference>
<dbReference type="Proteomes" id="UP001596513">
    <property type="component" value="Unassembled WGS sequence"/>
</dbReference>
<sequence length="201" mass="21911">MSAPTYPGGTVRALLGTEHVSEATRAALQSRLDAPVTYEPRFLAPETYALLEAVAGRLFPQPDRSEQPISLAPAVDQRLADGRADGWRYDALPPDREALRMGLGGIQEIAQSLFQADFLALSPAQQDAALQTLADGNPPGTTWQTLDAGRFFEELLAELTETYYAHPLAQEEIGYVGMADLPSWTKIGLNEREAREPEAES</sequence>
<dbReference type="Pfam" id="PF13618">
    <property type="entry name" value="Gluconate_2-dh3"/>
    <property type="match status" value="1"/>
</dbReference>
<gene>
    <name evidence="1" type="ORF">ACFQT0_07090</name>
</gene>